<keyword evidence="3" id="KW-0645">Protease</keyword>
<keyword evidence="7 8" id="KW-0472">Membrane</keyword>
<feature type="transmembrane region" description="Helical" evidence="8">
    <location>
        <begin position="146"/>
        <end position="164"/>
    </location>
</feature>
<dbReference type="RefSeq" id="WP_069639123.1">
    <property type="nucleotide sequence ID" value="NZ_JAFBEZ010000001.1"/>
</dbReference>
<dbReference type="SMART" id="SM00793">
    <property type="entry name" value="AgrB"/>
    <property type="match status" value="1"/>
</dbReference>
<comment type="caution">
    <text evidence="9">The sequence shown here is derived from an EMBL/GenBank/DDBJ whole genome shotgun (WGS) entry which is preliminary data.</text>
</comment>
<protein>
    <recommendedName>
        <fullName evidence="11">AgrB-like protein</fullName>
    </recommendedName>
</protein>
<evidence type="ECO:0000256" key="6">
    <source>
        <dbReference type="ARBA" id="ARBA00022989"/>
    </source>
</evidence>
<feature type="transmembrane region" description="Helical" evidence="8">
    <location>
        <begin position="43"/>
        <end position="68"/>
    </location>
</feature>
<keyword evidence="10" id="KW-1185">Reference proteome</keyword>
<dbReference type="GO" id="GO:0008233">
    <property type="term" value="F:peptidase activity"/>
    <property type="evidence" value="ECO:0007669"/>
    <property type="project" value="UniProtKB-KW"/>
</dbReference>
<evidence type="ECO:0000256" key="3">
    <source>
        <dbReference type="ARBA" id="ARBA00022670"/>
    </source>
</evidence>
<dbReference type="AlphaFoldDB" id="A0A1E5HF07"/>
<dbReference type="GO" id="GO:0016020">
    <property type="term" value="C:membrane"/>
    <property type="evidence" value="ECO:0007669"/>
    <property type="project" value="InterPro"/>
</dbReference>
<evidence type="ECO:0000256" key="2">
    <source>
        <dbReference type="ARBA" id="ARBA00022654"/>
    </source>
</evidence>
<organism evidence="9 10">
    <name type="scientific">Enterococcus ureilyticus</name>
    <dbReference type="NCBI Taxonomy" id="1131292"/>
    <lineage>
        <taxon>Bacteria</taxon>
        <taxon>Bacillati</taxon>
        <taxon>Bacillota</taxon>
        <taxon>Bacilli</taxon>
        <taxon>Lactobacillales</taxon>
        <taxon>Enterococcaceae</taxon>
        <taxon>Enterococcus</taxon>
    </lineage>
</organism>
<keyword evidence="4 8" id="KW-0812">Transmembrane</keyword>
<keyword evidence="6 8" id="KW-1133">Transmembrane helix</keyword>
<dbReference type="InterPro" id="IPR006741">
    <property type="entry name" value="AgrB"/>
</dbReference>
<keyword evidence="5" id="KW-0378">Hydrolase</keyword>
<keyword evidence="2" id="KW-0673">Quorum sensing</keyword>
<reference evidence="10" key="1">
    <citation type="submission" date="2016-09" db="EMBL/GenBank/DDBJ databases">
        <authorList>
            <person name="Gulvik C.A."/>
        </authorList>
    </citation>
    <scope>NUCLEOTIDE SEQUENCE [LARGE SCALE GENOMIC DNA]</scope>
    <source>
        <strain evidence="10">LMG 26676</strain>
    </source>
</reference>
<dbReference type="OrthoDB" id="2360675at2"/>
<accession>A0A1E5HF07</accession>
<sequence length="196" mass="22423">MYHSISLFILRKKLNCDHFLSTEEFAYAVYNLEMLLINLEKVITIYLFSYIFLTIQTTLIVHLSYFLIRLFAGGWHAQSSKGCTLSSIFIFMLLPNLVQSLQVTVNTSLFIILAMGICATIWTYAPAGTEKRTITDAVLRRKLKQKSLFVTCLLLVFAYVTPVADLRTLMLLGIGIETMTIHPCFYQLMKRGNKND</sequence>
<keyword evidence="1" id="KW-1003">Cell membrane</keyword>
<feature type="transmembrane region" description="Helical" evidence="8">
    <location>
        <begin position="170"/>
        <end position="189"/>
    </location>
</feature>
<evidence type="ECO:0000256" key="4">
    <source>
        <dbReference type="ARBA" id="ARBA00022692"/>
    </source>
</evidence>
<evidence type="ECO:0000256" key="7">
    <source>
        <dbReference type="ARBA" id="ARBA00023136"/>
    </source>
</evidence>
<dbReference type="EMBL" id="MIKC01000004">
    <property type="protein sequence ID" value="OEG23385.1"/>
    <property type="molecule type" value="Genomic_DNA"/>
</dbReference>
<dbReference type="GO" id="GO:0009372">
    <property type="term" value="P:quorum sensing"/>
    <property type="evidence" value="ECO:0007669"/>
    <property type="project" value="UniProtKB-KW"/>
</dbReference>
<proteinExistence type="predicted"/>
<dbReference type="GO" id="GO:0006508">
    <property type="term" value="P:proteolysis"/>
    <property type="evidence" value="ECO:0007669"/>
    <property type="project" value="UniProtKB-KW"/>
</dbReference>
<evidence type="ECO:0000256" key="1">
    <source>
        <dbReference type="ARBA" id="ARBA00022475"/>
    </source>
</evidence>
<feature type="transmembrane region" description="Helical" evidence="8">
    <location>
        <begin position="104"/>
        <end position="125"/>
    </location>
</feature>
<dbReference type="STRING" id="1131292.BCR24_11475"/>
<evidence type="ECO:0000313" key="10">
    <source>
        <dbReference type="Proteomes" id="UP000094469"/>
    </source>
</evidence>
<name>A0A1E5HF07_9ENTE</name>
<dbReference type="Pfam" id="PF04647">
    <property type="entry name" value="AgrB"/>
    <property type="match status" value="1"/>
</dbReference>
<dbReference type="Proteomes" id="UP000094469">
    <property type="component" value="Unassembled WGS sequence"/>
</dbReference>
<evidence type="ECO:0000256" key="5">
    <source>
        <dbReference type="ARBA" id="ARBA00022801"/>
    </source>
</evidence>
<evidence type="ECO:0000256" key="8">
    <source>
        <dbReference type="SAM" id="Phobius"/>
    </source>
</evidence>
<feature type="transmembrane region" description="Helical" evidence="8">
    <location>
        <begin position="80"/>
        <end position="98"/>
    </location>
</feature>
<gene>
    <name evidence="9" type="ORF">BCR24_11475</name>
</gene>
<evidence type="ECO:0008006" key="11">
    <source>
        <dbReference type="Google" id="ProtNLM"/>
    </source>
</evidence>
<evidence type="ECO:0000313" key="9">
    <source>
        <dbReference type="EMBL" id="OEG23385.1"/>
    </source>
</evidence>